<evidence type="ECO:0000259" key="3">
    <source>
        <dbReference type="PROSITE" id="PS50048"/>
    </source>
</evidence>
<dbReference type="SUPFAM" id="SSF57701">
    <property type="entry name" value="Zn2/Cys6 DNA-binding domain"/>
    <property type="match status" value="1"/>
</dbReference>
<sequence length="440" mass="49699">MMDGFFGNAPSDSSPETAGESSSSRNSLTPNEGTRDSPPDAYIAKVDNGQIKKRGRKGHSKSRTGCFNCKRARIKCKENRPSCDYCAHRGLQCEWPEIQINQVGIVIRNPLPEIAIPANPGSTLPVFTMQDFRFFQHFINSAYPHHPIGNDWVWTHDVPSMACDYDFLLHSMLALSASDLASDANEDRDLMTISISHRIKSIESLNKAVASGIKSWQQGNAMIATCFALLFQSVLMNDGLSEYISFLRGIIAVGMQMGQRNMKFIFTKLWGEEQRLARSSELDNAPLINNELVSKACRSLEKMFPLCRTKTEIGMYGLLLSMARSLVTSSKEAYLGLGKVYQMFMMMPHDDFRQFIDPNNDVCQLLQAHFVAMQFIMTPISKVEWGRRTSPSEKQIFGKSGSWLETLHKGIPRHMREYYEWTLWVERENCAGALCNGNWG</sequence>
<dbReference type="GO" id="GO:0008270">
    <property type="term" value="F:zinc ion binding"/>
    <property type="evidence" value="ECO:0007669"/>
    <property type="project" value="InterPro"/>
</dbReference>
<dbReference type="PROSITE" id="PS00463">
    <property type="entry name" value="ZN2_CY6_FUNGAL_1"/>
    <property type="match status" value="1"/>
</dbReference>
<dbReference type="STRING" id="1745343.A0A2J6QLB5"/>
<dbReference type="EMBL" id="KZ613466">
    <property type="protein sequence ID" value="PMD27070.1"/>
    <property type="molecule type" value="Genomic_DNA"/>
</dbReference>
<dbReference type="PANTHER" id="PTHR47784:SF7">
    <property type="entry name" value="ZN(II)2CYS6 TRANSCRIPTION FACTOR (EUROFUNG)"/>
    <property type="match status" value="1"/>
</dbReference>
<evidence type="ECO:0000313" key="4">
    <source>
        <dbReference type="EMBL" id="PMD27070.1"/>
    </source>
</evidence>
<dbReference type="Gene3D" id="4.10.240.10">
    <property type="entry name" value="Zn(2)-C6 fungal-type DNA-binding domain"/>
    <property type="match status" value="1"/>
</dbReference>
<protein>
    <recommendedName>
        <fullName evidence="3">Zn(2)-C6 fungal-type domain-containing protein</fullName>
    </recommendedName>
</protein>
<feature type="compositionally biased region" description="Low complexity" evidence="2">
    <location>
        <begin position="11"/>
        <end position="24"/>
    </location>
</feature>
<reference evidence="4 5" key="1">
    <citation type="submission" date="2016-05" db="EMBL/GenBank/DDBJ databases">
        <title>A degradative enzymes factory behind the ericoid mycorrhizal symbiosis.</title>
        <authorList>
            <consortium name="DOE Joint Genome Institute"/>
            <person name="Martino E."/>
            <person name="Morin E."/>
            <person name="Grelet G."/>
            <person name="Kuo A."/>
            <person name="Kohler A."/>
            <person name="Daghino S."/>
            <person name="Barry K."/>
            <person name="Choi C."/>
            <person name="Cichocki N."/>
            <person name="Clum A."/>
            <person name="Copeland A."/>
            <person name="Hainaut M."/>
            <person name="Haridas S."/>
            <person name="Labutti K."/>
            <person name="Lindquist E."/>
            <person name="Lipzen A."/>
            <person name="Khouja H.-R."/>
            <person name="Murat C."/>
            <person name="Ohm R."/>
            <person name="Olson A."/>
            <person name="Spatafora J."/>
            <person name="Veneault-Fourrey C."/>
            <person name="Henrissat B."/>
            <person name="Grigoriev I."/>
            <person name="Martin F."/>
            <person name="Perotto S."/>
        </authorList>
    </citation>
    <scope>NUCLEOTIDE SEQUENCE [LARGE SCALE GENOMIC DNA]</scope>
    <source>
        <strain evidence="4 5">UAMH 7357</strain>
    </source>
</reference>
<keyword evidence="5" id="KW-1185">Reference proteome</keyword>
<name>A0A2J6QLB5_9HELO</name>
<organism evidence="4 5">
    <name type="scientific">Hyaloscypha hepaticicola</name>
    <dbReference type="NCBI Taxonomy" id="2082293"/>
    <lineage>
        <taxon>Eukaryota</taxon>
        <taxon>Fungi</taxon>
        <taxon>Dikarya</taxon>
        <taxon>Ascomycota</taxon>
        <taxon>Pezizomycotina</taxon>
        <taxon>Leotiomycetes</taxon>
        <taxon>Helotiales</taxon>
        <taxon>Hyaloscyphaceae</taxon>
        <taxon>Hyaloscypha</taxon>
    </lineage>
</organism>
<dbReference type="PROSITE" id="PS50048">
    <property type="entry name" value="ZN2_CY6_FUNGAL_2"/>
    <property type="match status" value="1"/>
</dbReference>
<keyword evidence="1" id="KW-0539">Nucleus</keyword>
<dbReference type="PANTHER" id="PTHR47784">
    <property type="entry name" value="STEROL UPTAKE CONTROL PROTEIN 2"/>
    <property type="match status" value="1"/>
</dbReference>
<dbReference type="InterPro" id="IPR053157">
    <property type="entry name" value="Sterol_Uptake_Regulator"/>
</dbReference>
<dbReference type="GO" id="GO:0001228">
    <property type="term" value="F:DNA-binding transcription activator activity, RNA polymerase II-specific"/>
    <property type="evidence" value="ECO:0007669"/>
    <property type="project" value="TreeGrafter"/>
</dbReference>
<evidence type="ECO:0000256" key="1">
    <source>
        <dbReference type="ARBA" id="ARBA00023242"/>
    </source>
</evidence>
<dbReference type="SMART" id="SM00066">
    <property type="entry name" value="GAL4"/>
    <property type="match status" value="1"/>
</dbReference>
<dbReference type="Proteomes" id="UP000235672">
    <property type="component" value="Unassembled WGS sequence"/>
</dbReference>
<dbReference type="InterPro" id="IPR001138">
    <property type="entry name" value="Zn2Cys6_DnaBD"/>
</dbReference>
<dbReference type="AlphaFoldDB" id="A0A2J6QLB5"/>
<feature type="region of interest" description="Disordered" evidence="2">
    <location>
        <begin position="1"/>
        <end position="63"/>
    </location>
</feature>
<dbReference type="Pfam" id="PF11951">
    <property type="entry name" value="Fungal_trans_2"/>
    <property type="match status" value="1"/>
</dbReference>
<accession>A0A2J6QLB5</accession>
<gene>
    <name evidence="4" type="ORF">NA56DRAFT_667519</name>
</gene>
<dbReference type="CDD" id="cd00067">
    <property type="entry name" value="GAL4"/>
    <property type="match status" value="1"/>
</dbReference>
<feature type="domain" description="Zn(2)-C6 fungal-type" evidence="3">
    <location>
        <begin position="65"/>
        <end position="95"/>
    </location>
</feature>
<dbReference type="InterPro" id="IPR021858">
    <property type="entry name" value="Fun_TF"/>
</dbReference>
<evidence type="ECO:0000256" key="2">
    <source>
        <dbReference type="SAM" id="MobiDB-lite"/>
    </source>
</evidence>
<evidence type="ECO:0000313" key="5">
    <source>
        <dbReference type="Proteomes" id="UP000235672"/>
    </source>
</evidence>
<dbReference type="OrthoDB" id="5229455at2759"/>
<dbReference type="Pfam" id="PF00172">
    <property type="entry name" value="Zn_clus"/>
    <property type="match status" value="1"/>
</dbReference>
<dbReference type="InterPro" id="IPR036864">
    <property type="entry name" value="Zn2-C6_fun-type_DNA-bd_sf"/>
</dbReference>
<feature type="compositionally biased region" description="Basic residues" evidence="2">
    <location>
        <begin position="51"/>
        <end position="62"/>
    </location>
</feature>
<proteinExistence type="predicted"/>